<dbReference type="InterPro" id="IPR042112">
    <property type="entry name" value="P_AcTrfase_dom2"/>
</dbReference>
<dbReference type="FunFam" id="3.40.50.10750:FF:000001">
    <property type="entry name" value="Phosphate acetyltransferase"/>
    <property type="match status" value="1"/>
</dbReference>
<dbReference type="GO" id="GO:0005737">
    <property type="term" value="C:cytoplasm"/>
    <property type="evidence" value="ECO:0007669"/>
    <property type="project" value="UniProtKB-SubCell"/>
</dbReference>
<evidence type="ECO:0000256" key="11">
    <source>
        <dbReference type="ARBA" id="ARBA00031108"/>
    </source>
</evidence>
<dbReference type="Gene3D" id="3.40.50.10950">
    <property type="match status" value="1"/>
</dbReference>
<dbReference type="NCBIfam" id="TIGR00651">
    <property type="entry name" value="pta"/>
    <property type="match status" value="1"/>
</dbReference>
<dbReference type="Proteomes" id="UP000011721">
    <property type="component" value="Chromosome"/>
</dbReference>
<feature type="domain" description="Phosphate acetyl/butaryl transferase" evidence="13">
    <location>
        <begin position="375"/>
        <end position="691"/>
    </location>
</feature>
<comment type="similarity">
    <text evidence="3 12">In the C-terminal section; belongs to the phosphate acetyltransferase and butyryltransferase family.</text>
</comment>
<dbReference type="STRING" id="1167006.UWK_00511"/>
<evidence type="ECO:0000256" key="1">
    <source>
        <dbReference type="ARBA" id="ARBA00004496"/>
    </source>
</evidence>
<dbReference type="Gene3D" id="3.40.50.300">
    <property type="entry name" value="P-loop containing nucleotide triphosphate hydrolases"/>
    <property type="match status" value="1"/>
</dbReference>
<dbReference type="Pfam" id="PF01515">
    <property type="entry name" value="PTA_PTB"/>
    <property type="match status" value="1"/>
</dbReference>
<comment type="pathway">
    <text evidence="2 12">Metabolic intermediate biosynthesis; acetyl-CoA biosynthesis; acetyl-CoA from acetate: step 2/2.</text>
</comment>
<evidence type="ECO:0000256" key="10">
    <source>
        <dbReference type="ARBA" id="ARBA00023315"/>
    </source>
</evidence>
<evidence type="ECO:0000256" key="6">
    <source>
        <dbReference type="ARBA" id="ARBA00012707"/>
    </source>
</evidence>
<dbReference type="Gene3D" id="3.40.1390.20">
    <property type="entry name" value="HprK N-terminal domain-like"/>
    <property type="match status" value="1"/>
</dbReference>
<dbReference type="EC" id="2.3.1.8" evidence="6 12"/>
<evidence type="ECO:0000256" key="12">
    <source>
        <dbReference type="PIRNR" id="PIRNR006107"/>
    </source>
</evidence>
<comment type="subcellular location">
    <subcellularLocation>
        <location evidence="1 12">Cytoplasm</location>
    </subcellularLocation>
</comment>
<dbReference type="OrthoDB" id="9808984at2"/>
<dbReference type="InterPro" id="IPR050500">
    <property type="entry name" value="Phos_Acetyltrans/Butyryltrans"/>
</dbReference>
<keyword evidence="16" id="KW-1185">Reference proteome</keyword>
<dbReference type="Pfam" id="PF07085">
    <property type="entry name" value="DRTGG"/>
    <property type="match status" value="1"/>
</dbReference>
<name>M1NBB6_DESSD</name>
<dbReference type="PANTHER" id="PTHR43356:SF3">
    <property type="entry name" value="PHOSPHATE ACETYLTRANSFERASE"/>
    <property type="match status" value="1"/>
</dbReference>
<evidence type="ECO:0000259" key="14">
    <source>
        <dbReference type="Pfam" id="PF07085"/>
    </source>
</evidence>
<dbReference type="SUPFAM" id="SSF75138">
    <property type="entry name" value="HprK N-terminal domain-like"/>
    <property type="match status" value="1"/>
</dbReference>
<dbReference type="HOGENOM" id="CLU_019723_3_0_7"/>
<dbReference type="InterPro" id="IPR016475">
    <property type="entry name" value="P-Actrans_bac"/>
</dbReference>
<protein>
    <recommendedName>
        <fullName evidence="7 12">Phosphate acetyltransferase</fullName>
        <ecNumber evidence="6 12">2.3.1.8</ecNumber>
    </recommendedName>
    <alternativeName>
        <fullName evidence="11 12">Phosphotransacetylase</fullName>
    </alternativeName>
</protein>
<comment type="domain">
    <text evidence="12">The N-terminal region seems to be important for proper quaternary structure. The C-terminal region contains the substrate-binding site.</text>
</comment>
<organism evidence="15 16">
    <name type="scientific">Desulfocapsa sulfexigens (strain DSM 10523 / SB164P1)</name>
    <dbReference type="NCBI Taxonomy" id="1167006"/>
    <lineage>
        <taxon>Bacteria</taxon>
        <taxon>Pseudomonadati</taxon>
        <taxon>Thermodesulfobacteriota</taxon>
        <taxon>Desulfobulbia</taxon>
        <taxon>Desulfobulbales</taxon>
        <taxon>Desulfocapsaceae</taxon>
        <taxon>Desulfocapsa</taxon>
    </lineage>
</organism>
<evidence type="ECO:0000256" key="4">
    <source>
        <dbReference type="ARBA" id="ARBA00009786"/>
    </source>
</evidence>
<evidence type="ECO:0000256" key="7">
    <source>
        <dbReference type="ARBA" id="ARBA00021528"/>
    </source>
</evidence>
<comment type="similarity">
    <text evidence="4 12">In the N-terminal section; belongs to the CobB/CobQ family.</text>
</comment>
<comment type="function">
    <text evidence="12">Involved in acetate metabolism.</text>
</comment>
<dbReference type="EMBL" id="CP003985">
    <property type="protein sequence ID" value="AGF77094.1"/>
    <property type="molecule type" value="Genomic_DNA"/>
</dbReference>
<dbReference type="GO" id="GO:0008959">
    <property type="term" value="F:phosphate acetyltransferase activity"/>
    <property type="evidence" value="ECO:0007669"/>
    <property type="project" value="UniProtKB-EC"/>
</dbReference>
<dbReference type="SUPFAM" id="SSF53659">
    <property type="entry name" value="Isocitrate/Isopropylmalate dehydrogenase-like"/>
    <property type="match status" value="1"/>
</dbReference>
<evidence type="ECO:0000256" key="8">
    <source>
        <dbReference type="ARBA" id="ARBA00022490"/>
    </source>
</evidence>
<keyword evidence="8 12" id="KW-0963">Cytoplasm</keyword>
<dbReference type="NCBIfam" id="NF007233">
    <property type="entry name" value="PRK09653.1"/>
    <property type="match status" value="1"/>
</dbReference>
<dbReference type="GO" id="GO:0006085">
    <property type="term" value="P:acetyl-CoA biosynthetic process"/>
    <property type="evidence" value="ECO:0007669"/>
    <property type="project" value="UniProtKB-UniPathway"/>
</dbReference>
<dbReference type="PIRSF" id="PIRSF006107">
    <property type="entry name" value="PhpActrans_proteobac"/>
    <property type="match status" value="1"/>
</dbReference>
<comment type="catalytic activity">
    <reaction evidence="12">
        <text>acetyl-CoA + phosphate = acetyl phosphate + CoA</text>
        <dbReference type="Rhea" id="RHEA:19521"/>
        <dbReference type="ChEBI" id="CHEBI:22191"/>
        <dbReference type="ChEBI" id="CHEBI:43474"/>
        <dbReference type="ChEBI" id="CHEBI:57287"/>
        <dbReference type="ChEBI" id="CHEBI:57288"/>
        <dbReference type="EC" id="2.3.1.8"/>
    </reaction>
</comment>
<dbReference type="PATRIC" id="fig|1167006.5.peg.577"/>
<evidence type="ECO:0000256" key="3">
    <source>
        <dbReference type="ARBA" id="ARBA00008756"/>
    </source>
</evidence>
<keyword evidence="10 12" id="KW-0012">Acyltransferase</keyword>
<keyword evidence="9 12" id="KW-0808">Transferase</keyword>
<dbReference type="PANTHER" id="PTHR43356">
    <property type="entry name" value="PHOSPHATE ACETYLTRANSFERASE"/>
    <property type="match status" value="1"/>
</dbReference>
<dbReference type="eggNOG" id="COG0857">
    <property type="taxonomic scope" value="Bacteria"/>
</dbReference>
<dbReference type="UniPathway" id="UPA00340">
    <property type="reaction ID" value="UER00459"/>
</dbReference>
<dbReference type="Gene3D" id="3.40.50.10750">
    <property type="entry name" value="Isocitrate/Isopropylmalate dehydrogenase-like"/>
    <property type="match status" value="1"/>
</dbReference>
<dbReference type="InterPro" id="IPR004614">
    <property type="entry name" value="P_AcTrfase"/>
</dbReference>
<dbReference type="eggNOG" id="COG0280">
    <property type="taxonomic scope" value="Bacteria"/>
</dbReference>
<dbReference type="InterPro" id="IPR010766">
    <property type="entry name" value="DRTGG"/>
</dbReference>
<evidence type="ECO:0000313" key="16">
    <source>
        <dbReference type="Proteomes" id="UP000011721"/>
    </source>
</evidence>
<dbReference type="InterPro" id="IPR028979">
    <property type="entry name" value="Ser_kin/Pase_Hpr-like_N_sf"/>
</dbReference>
<gene>
    <name evidence="15" type="ordered locus">UWK_00511</name>
</gene>
<dbReference type="KEGG" id="dsf:UWK_00511"/>
<evidence type="ECO:0000256" key="5">
    <source>
        <dbReference type="ARBA" id="ARBA00011643"/>
    </source>
</evidence>
<dbReference type="InterPro" id="IPR027417">
    <property type="entry name" value="P-loop_NTPase"/>
</dbReference>
<dbReference type="SUPFAM" id="SSF52540">
    <property type="entry name" value="P-loop containing nucleoside triphosphate hydrolases"/>
    <property type="match status" value="1"/>
</dbReference>
<comment type="subunit">
    <text evidence="5">Homohexamer.</text>
</comment>
<proteinExistence type="inferred from homology"/>
<dbReference type="AlphaFoldDB" id="M1NBB6"/>
<evidence type="ECO:0000259" key="13">
    <source>
        <dbReference type="Pfam" id="PF01515"/>
    </source>
</evidence>
<feature type="domain" description="DRTGG" evidence="14">
    <location>
        <begin position="217"/>
        <end position="327"/>
    </location>
</feature>
<dbReference type="NCBIfam" id="NF004167">
    <property type="entry name" value="PRK05632.1"/>
    <property type="match status" value="1"/>
</dbReference>
<evidence type="ECO:0000256" key="2">
    <source>
        <dbReference type="ARBA" id="ARBA00004989"/>
    </source>
</evidence>
<dbReference type="Pfam" id="PF13500">
    <property type="entry name" value="AAA_26"/>
    <property type="match status" value="1"/>
</dbReference>
<dbReference type="InterPro" id="IPR042113">
    <property type="entry name" value="P_AcTrfase_dom1"/>
</dbReference>
<evidence type="ECO:0000313" key="15">
    <source>
        <dbReference type="EMBL" id="AGF77094.1"/>
    </source>
</evidence>
<dbReference type="InterPro" id="IPR002505">
    <property type="entry name" value="PTA_PTB"/>
</dbReference>
<accession>M1NBB6</accession>
<dbReference type="RefSeq" id="WP_015402792.1">
    <property type="nucleotide sequence ID" value="NC_020304.1"/>
</dbReference>
<sequence length="699" mass="76071">MHSNTLYIASLEPEAGKLVVTMGIMEFLSRSVGNVAFFRPVIDTERDIDPDINLIRGRYCPNMSYEESYGFQASEVKSFVAEGRIKFFLEELLNKLTRLKEQYDFVLCQGLNATSFLSAFDLDINMEIAKNLGCPFIGVINGMNQTSRDIAKEIQITEAAITESGCTHFATFVNRMAKDTLGVLEVELDDPDEASGAPVFLLPENEELDKPSLAGICDALGCANILDRSDGMDRIVKQFKIAAMTMEHFLSHVEDGDLIIVPGDRDDIVLASISTLFSANYPNVAGILLTGGFLPGANTMRLITGRERIVPLLSVTTDTYSTTRNVAAVPALINPGDERKIALALGLFETHVNSERLRKMTELSTTPETVTPIMFEYGLFERARSAKKHIVLPEASDERILRATEILLRRNVVDITLLGKPEEITAHAASLGLDIKKARLIDPSTSELTEEFIQTFYKLRKHKNMTPDGARDAMSNLSYFGTMMVYEGMADGMVSGAIHTTADTIRPALQIIKTIPGISVVSSVFLMCLDTRVLVYGDCAVNPDPNAAQLAEIAISSADTATTFGIEPRLAMLSYSTGASGKGVDVEKVRTATTMAREKRPDLLIEGPIQYDAAIDLAVAKTKMPDSLVAGRATVFIFPDLNTGNNTYKAVQRSSGAVAIGPVLQGLKKPVNDLSRGCLVADIVNTVAITAIQAQSIQT</sequence>
<reference evidence="16" key="1">
    <citation type="journal article" date="2013" name="Stand. Genomic Sci.">
        <title>Complete genome sequence of Desulfocapsa sulfexigens, a marine deltaproteobacterium specialized in disproportionating inorganic sulfur compounds.</title>
        <authorList>
            <person name="Finster K.W."/>
            <person name="Kjeldsen K.U."/>
            <person name="Kube M."/>
            <person name="Reinhardt R."/>
            <person name="Mussmann M."/>
            <person name="Amann R."/>
            <person name="Schreiber L."/>
        </authorList>
    </citation>
    <scope>NUCLEOTIDE SEQUENCE [LARGE SCALE GENOMIC DNA]</scope>
    <source>
        <strain evidence="16">DSM 10523 / SB164P1</strain>
    </source>
</reference>
<evidence type="ECO:0000256" key="9">
    <source>
        <dbReference type="ARBA" id="ARBA00022679"/>
    </source>
</evidence>